<evidence type="ECO:0000313" key="4">
    <source>
        <dbReference type="Proteomes" id="UP000256373"/>
    </source>
</evidence>
<dbReference type="SUPFAM" id="SSF55486">
    <property type="entry name" value="Metalloproteases ('zincins'), catalytic domain"/>
    <property type="match status" value="1"/>
</dbReference>
<feature type="domain" description="Peptidase M61 N-terminal" evidence="2">
    <location>
        <begin position="23"/>
        <end position="189"/>
    </location>
</feature>
<feature type="domain" description="Peptidase M61 catalytic" evidence="1">
    <location>
        <begin position="284"/>
        <end position="401"/>
    </location>
</feature>
<dbReference type="InterPro" id="IPR036034">
    <property type="entry name" value="PDZ_sf"/>
</dbReference>
<dbReference type="Pfam" id="PF05299">
    <property type="entry name" value="Peptidase_M61"/>
    <property type="match status" value="1"/>
</dbReference>
<sequence>MKRNLILASLCLLPYLTEAQKLSYNISFPNAAHHEAHVALEVSDFSQKELVARMSRSSPGRYATHEYGKNVYDVKAFDKSGKALEVIRLDGDIYKVAGLTGFVKIEYTLYANHPDGTYAGIDATSMQLNAPATYLWIKGLEKAPIDVKFQIPAGKNWQIATQLKPSSDKTKFSAPDLQYLMDSPVKIGELKVKEWTLKNPDTKSYQFELALEADGPDVLVTEFAGKVKKITEETLPVFGELPAFDYGKYIFIASVNPYVKGDGMEHRNSTVINRPAQFDGADNLLGVYAHEFFHAWNVERLRPKSLEPFNYEKSNMSHELWFAEGFTQYYGGLIMKRADFITLPSFLSTTSSLINTKENTAGAKRVSPAQASNQAIFVDAGVAVDKTNYANTYTSYYPYGASIALALDLELRARGLSLDTYMKALWQQYGKPEKPYVISDLEKVLAQVSKDQGFAASFFKKYVNGTESFNYAPLLKKAGFELVKEFPGQAWWADTPLEYTDAGLRIISGTRFDTPLYQSGLDVDDLIISVDGKKTVNKTDLDKILAEHKPEDQISIEFSHRGIVQSAVLTLKENPRLIVKTNEELGLPVTEEMKKFRASWLDSKIK</sequence>
<dbReference type="InterPro" id="IPR040756">
    <property type="entry name" value="Peptidase_M61_N"/>
</dbReference>
<evidence type="ECO:0000259" key="1">
    <source>
        <dbReference type="Pfam" id="PF05299"/>
    </source>
</evidence>
<dbReference type="Pfam" id="PF17899">
    <property type="entry name" value="Peptidase_M61_N"/>
    <property type="match status" value="1"/>
</dbReference>
<dbReference type="Gene3D" id="2.30.42.10">
    <property type="match status" value="1"/>
</dbReference>
<dbReference type="Gene3D" id="1.10.390.10">
    <property type="entry name" value="Neutral Protease Domain 2"/>
    <property type="match status" value="1"/>
</dbReference>
<evidence type="ECO:0000259" key="2">
    <source>
        <dbReference type="Pfam" id="PF17899"/>
    </source>
</evidence>
<evidence type="ECO:0000313" key="3">
    <source>
        <dbReference type="EMBL" id="REA64156.1"/>
    </source>
</evidence>
<name>A0A3D8YH57_9BACT</name>
<organism evidence="3 4">
    <name type="scientific">Dyadobacter luteus</name>
    <dbReference type="NCBI Taxonomy" id="2259619"/>
    <lineage>
        <taxon>Bacteria</taxon>
        <taxon>Pseudomonadati</taxon>
        <taxon>Bacteroidota</taxon>
        <taxon>Cytophagia</taxon>
        <taxon>Cytophagales</taxon>
        <taxon>Spirosomataceae</taxon>
        <taxon>Dyadobacter</taxon>
    </lineage>
</organism>
<proteinExistence type="predicted"/>
<dbReference type="Gene3D" id="2.60.40.3650">
    <property type="match status" value="1"/>
</dbReference>
<dbReference type="AlphaFoldDB" id="A0A3D8YH57"/>
<dbReference type="InterPro" id="IPR027268">
    <property type="entry name" value="Peptidase_M4/M1_CTD_sf"/>
</dbReference>
<reference evidence="3 4" key="1">
    <citation type="submission" date="2018-07" db="EMBL/GenBank/DDBJ databases">
        <title>Dyadobacter roseus sp. nov., isolated from rose rhizosphere soil.</title>
        <authorList>
            <person name="Chen L."/>
        </authorList>
    </citation>
    <scope>NUCLEOTIDE SEQUENCE [LARGE SCALE GENOMIC DNA]</scope>
    <source>
        <strain evidence="3 4">RS19</strain>
    </source>
</reference>
<accession>A0A3D8YH57</accession>
<dbReference type="SUPFAM" id="SSF50156">
    <property type="entry name" value="PDZ domain-like"/>
    <property type="match status" value="1"/>
</dbReference>
<keyword evidence="4" id="KW-1185">Reference proteome</keyword>
<dbReference type="RefSeq" id="WP_115828764.1">
    <property type="nucleotide sequence ID" value="NZ_QNUL01000001.1"/>
</dbReference>
<dbReference type="PIRSF" id="PIRSF016493">
    <property type="entry name" value="Glycyl_aminpptds"/>
    <property type="match status" value="1"/>
</dbReference>
<dbReference type="InterPro" id="IPR024191">
    <property type="entry name" value="Peptidase_M61"/>
</dbReference>
<dbReference type="EMBL" id="QNUL01000001">
    <property type="protein sequence ID" value="REA64156.1"/>
    <property type="molecule type" value="Genomic_DNA"/>
</dbReference>
<gene>
    <name evidence="3" type="ORF">DSL64_00965</name>
</gene>
<protein>
    <submittedName>
        <fullName evidence="3">M61 family peptidase</fullName>
    </submittedName>
</protein>
<comment type="caution">
    <text evidence="3">The sequence shown here is derived from an EMBL/GenBank/DDBJ whole genome shotgun (WGS) entry which is preliminary data.</text>
</comment>
<dbReference type="OrthoDB" id="9778516at2"/>
<dbReference type="InterPro" id="IPR007963">
    <property type="entry name" value="Peptidase_M61_catalytic"/>
</dbReference>
<dbReference type="Proteomes" id="UP000256373">
    <property type="component" value="Unassembled WGS sequence"/>
</dbReference>